<dbReference type="InterPro" id="IPR000560">
    <property type="entry name" value="His_Pase_clade-2"/>
</dbReference>
<dbReference type="AlphaFoldDB" id="A0A0J0XN66"/>
<dbReference type="SUPFAM" id="SSF53254">
    <property type="entry name" value="Phosphoglycerate mutase-like"/>
    <property type="match status" value="1"/>
</dbReference>
<dbReference type="InterPro" id="IPR050645">
    <property type="entry name" value="Histidine_acid_phosphatase"/>
</dbReference>
<dbReference type="Pfam" id="PF00328">
    <property type="entry name" value="His_Phos_2"/>
    <property type="match status" value="1"/>
</dbReference>
<reference evidence="3 4" key="1">
    <citation type="submission" date="2015-03" db="EMBL/GenBank/DDBJ databases">
        <title>Genomics and transcriptomics of the oil-accumulating basidiomycete yeast T. oleaginosus allow insights into substrate utilization and the diverse evolutionary trajectories of mating systems in fungi.</title>
        <authorList>
            <consortium name="DOE Joint Genome Institute"/>
            <person name="Kourist R."/>
            <person name="Kracht O."/>
            <person name="Bracharz F."/>
            <person name="Lipzen A."/>
            <person name="Nolan M."/>
            <person name="Ohm R."/>
            <person name="Grigoriev I."/>
            <person name="Sun S."/>
            <person name="Heitman J."/>
            <person name="Bruck T."/>
            <person name="Nowrousian M."/>
        </authorList>
    </citation>
    <scope>NUCLEOTIDE SEQUENCE [LARGE SCALE GENOMIC DNA]</scope>
    <source>
        <strain evidence="3 4">IBC0246</strain>
    </source>
</reference>
<dbReference type="Proteomes" id="UP000053611">
    <property type="component" value="Unassembled WGS sequence"/>
</dbReference>
<comment type="similarity">
    <text evidence="1">Belongs to the histidine acid phosphatase family.</text>
</comment>
<dbReference type="STRING" id="879819.A0A0J0XN66"/>
<accession>A0A0J0XN66</accession>
<dbReference type="GO" id="GO:0016791">
    <property type="term" value="F:phosphatase activity"/>
    <property type="evidence" value="ECO:0007669"/>
    <property type="project" value="TreeGrafter"/>
</dbReference>
<dbReference type="EMBL" id="KQ087204">
    <property type="protein sequence ID" value="KLT42570.1"/>
    <property type="molecule type" value="Genomic_DNA"/>
</dbReference>
<dbReference type="Gene3D" id="3.40.50.1240">
    <property type="entry name" value="Phosphoglycerate mutase-like"/>
    <property type="match status" value="1"/>
</dbReference>
<name>A0A0J0XN66_9TREE</name>
<keyword evidence="2" id="KW-0732">Signal</keyword>
<evidence type="ECO:0000313" key="4">
    <source>
        <dbReference type="Proteomes" id="UP000053611"/>
    </source>
</evidence>
<gene>
    <name evidence="3" type="ORF">CC85DRAFT_328153</name>
</gene>
<proteinExistence type="inferred from homology"/>
<sequence length="460" mass="50209">MTMLSLLAVVCVASAAAQTPWAANTAKHYPPSPDTWANLTWALTGPGAPGIYNSSHTPDSQYGMYNCKCSPVPLTAGCNMPHVRAQEYVVPGDEYELVYVEAVQRHHKRTPYASNTLFHEDASWDCPDTGPYAHARAATFSTAPVYWQGAGNPANPFEKAVGGFVNSTCRFPSITTDGLEDARQHGADFGGVYADLLGFLPSGSERHAYAFRVTNNVITSATLSAFAVGLHPCEAEYAAQIQPLAYDSLEPTFACPAAARLLSLIRAEPEWQAHLSASAALMRRIDAVAHRREWQASYDPAYDNFSAKQCHARALPLPLSQADADTVYRLGQWEYAYTYRASRRSTAYAALKMGAWMRELSAHLRADDGVKYRHNFAHDGSVAALLGLLQAARPMWPGMGAELVFEVWRASGQEDRVRVLWSGRALETDTPLGTLDMVALRDLLAYLDDTIPADLVSACA</sequence>
<feature type="signal peptide" evidence="2">
    <location>
        <begin position="1"/>
        <end position="17"/>
    </location>
</feature>
<feature type="chain" id="PRO_5005245538" evidence="2">
    <location>
        <begin position="18"/>
        <end position="460"/>
    </location>
</feature>
<organism evidence="3 4">
    <name type="scientific">Cutaneotrichosporon oleaginosum</name>
    <dbReference type="NCBI Taxonomy" id="879819"/>
    <lineage>
        <taxon>Eukaryota</taxon>
        <taxon>Fungi</taxon>
        <taxon>Dikarya</taxon>
        <taxon>Basidiomycota</taxon>
        <taxon>Agaricomycotina</taxon>
        <taxon>Tremellomycetes</taxon>
        <taxon>Trichosporonales</taxon>
        <taxon>Trichosporonaceae</taxon>
        <taxon>Cutaneotrichosporon</taxon>
    </lineage>
</organism>
<dbReference type="GeneID" id="28987258"/>
<evidence type="ECO:0000256" key="1">
    <source>
        <dbReference type="ARBA" id="ARBA00005375"/>
    </source>
</evidence>
<dbReference type="OrthoDB" id="10262962at2759"/>
<protein>
    <submittedName>
        <fullName evidence="3">Phosphoglycerate mutase-like protein</fullName>
    </submittedName>
</protein>
<evidence type="ECO:0000313" key="3">
    <source>
        <dbReference type="EMBL" id="KLT42570.1"/>
    </source>
</evidence>
<keyword evidence="4" id="KW-1185">Reference proteome</keyword>
<dbReference type="InterPro" id="IPR029033">
    <property type="entry name" value="His_PPase_superfam"/>
</dbReference>
<dbReference type="PANTHER" id="PTHR11567:SF195">
    <property type="entry name" value="ACID PHOSPHATASE, PUTATIVE (AFU_ORTHOLOGUE AFUA_3G14570)-RELATED"/>
    <property type="match status" value="1"/>
</dbReference>
<dbReference type="RefSeq" id="XP_018279061.1">
    <property type="nucleotide sequence ID" value="XM_018426655.1"/>
</dbReference>
<dbReference type="PANTHER" id="PTHR11567">
    <property type="entry name" value="ACID PHOSPHATASE-RELATED"/>
    <property type="match status" value="1"/>
</dbReference>
<evidence type="ECO:0000256" key="2">
    <source>
        <dbReference type="SAM" id="SignalP"/>
    </source>
</evidence>